<dbReference type="NCBIfam" id="TIGR00045">
    <property type="entry name" value="glycerate kinase"/>
    <property type="match status" value="1"/>
</dbReference>
<keyword evidence="2 4" id="KW-0808">Transferase</keyword>
<accession>A0A323TBW8</accession>
<evidence type="ECO:0000313" key="6">
    <source>
        <dbReference type="Proteomes" id="UP000248214"/>
    </source>
</evidence>
<keyword evidence="3 4" id="KW-0418">Kinase</keyword>
<dbReference type="AlphaFoldDB" id="A0A323TBW8"/>
<dbReference type="PIRSF" id="PIRSF006078">
    <property type="entry name" value="GlxK"/>
    <property type="match status" value="1"/>
</dbReference>
<name>A0A323TBW8_9BACI</name>
<reference evidence="5 6" key="1">
    <citation type="submission" date="2017-10" db="EMBL/GenBank/DDBJ databases">
        <title>Bacillus sp. nov., a halophilic bacterium isolated from a Keqin Lake.</title>
        <authorList>
            <person name="Wang H."/>
        </authorList>
    </citation>
    <scope>NUCLEOTIDE SEQUENCE [LARGE SCALE GENOMIC DNA]</scope>
    <source>
        <strain evidence="5 6">KQ-12</strain>
    </source>
</reference>
<dbReference type="PANTHER" id="PTHR21599:SF0">
    <property type="entry name" value="GLYCERATE KINASE"/>
    <property type="match status" value="1"/>
</dbReference>
<comment type="similarity">
    <text evidence="1 4">Belongs to the glycerate kinase type-1 family.</text>
</comment>
<dbReference type="OrthoDB" id="9774290at2"/>
<gene>
    <name evidence="5" type="ORF">CR194_15920</name>
</gene>
<dbReference type="InterPro" id="IPR004381">
    <property type="entry name" value="Glycerate_kinase"/>
</dbReference>
<dbReference type="PANTHER" id="PTHR21599">
    <property type="entry name" value="GLYCERATE KINASE"/>
    <property type="match status" value="1"/>
</dbReference>
<evidence type="ECO:0000256" key="3">
    <source>
        <dbReference type="ARBA" id="ARBA00022777"/>
    </source>
</evidence>
<dbReference type="GO" id="GO:0008887">
    <property type="term" value="F:glycerate kinase activity"/>
    <property type="evidence" value="ECO:0007669"/>
    <property type="project" value="UniProtKB-UniRule"/>
</dbReference>
<dbReference type="InterPro" id="IPR018193">
    <property type="entry name" value="Glyc_kinase_flavodox-like_fold"/>
</dbReference>
<evidence type="ECO:0000256" key="2">
    <source>
        <dbReference type="ARBA" id="ARBA00022679"/>
    </source>
</evidence>
<dbReference type="Pfam" id="PF02595">
    <property type="entry name" value="Gly_kinase"/>
    <property type="match status" value="1"/>
</dbReference>
<evidence type="ECO:0000313" key="5">
    <source>
        <dbReference type="EMBL" id="PYZ92320.1"/>
    </source>
</evidence>
<dbReference type="Proteomes" id="UP000248214">
    <property type="component" value="Unassembled WGS sequence"/>
</dbReference>
<comment type="caution">
    <text evidence="5">The sequence shown here is derived from an EMBL/GenBank/DDBJ whole genome shotgun (WGS) entry which is preliminary data.</text>
</comment>
<evidence type="ECO:0000256" key="4">
    <source>
        <dbReference type="PIRNR" id="PIRNR006078"/>
    </source>
</evidence>
<proteinExistence type="inferred from homology"/>
<dbReference type="InterPro" id="IPR036129">
    <property type="entry name" value="Glycerate_kinase_sf"/>
</dbReference>
<protein>
    <submittedName>
        <fullName evidence="5">Glycerate kinase</fullName>
    </submittedName>
</protein>
<organism evidence="5 6">
    <name type="scientific">Salipaludibacillus keqinensis</name>
    <dbReference type="NCBI Taxonomy" id="2045207"/>
    <lineage>
        <taxon>Bacteria</taxon>
        <taxon>Bacillati</taxon>
        <taxon>Bacillota</taxon>
        <taxon>Bacilli</taxon>
        <taxon>Bacillales</taxon>
        <taxon>Bacillaceae</taxon>
    </lineage>
</organism>
<dbReference type="SUPFAM" id="SSF110738">
    <property type="entry name" value="Glycerate kinase I"/>
    <property type="match status" value="1"/>
</dbReference>
<dbReference type="EMBL" id="PDOD01000004">
    <property type="protein sequence ID" value="PYZ92320.1"/>
    <property type="molecule type" value="Genomic_DNA"/>
</dbReference>
<dbReference type="RefSeq" id="WP_110610859.1">
    <property type="nucleotide sequence ID" value="NZ_PDOD01000004.1"/>
</dbReference>
<dbReference type="Gene3D" id="3.40.50.10350">
    <property type="entry name" value="Glycerate kinase, domain 1"/>
    <property type="match status" value="1"/>
</dbReference>
<dbReference type="GO" id="GO:0031388">
    <property type="term" value="P:organic acid phosphorylation"/>
    <property type="evidence" value="ECO:0007669"/>
    <property type="project" value="UniProtKB-UniRule"/>
</dbReference>
<keyword evidence="6" id="KW-1185">Reference proteome</keyword>
<dbReference type="Gene3D" id="3.90.1510.10">
    <property type="entry name" value="Glycerate kinase, domain 2"/>
    <property type="match status" value="1"/>
</dbReference>
<sequence>MKIVVAPDSFKESLTAMEVANSIKTGLKKVWPKAEIITCPMADGGEGTVQSLVDATGGHLETRKVHGPLDNEVEAFFGVLGDHQTAVIEMAAASGIHLVPKHLRNPKITTTYGTGELIKEALDLGVKKFIIGIGGSSTNDGGAGMFQALGGSLLDQSGKEIAKGGLALRDLKTIDASTLDPRLQDVKIQVACDVDNPLTGDKGASAIYGPQKGATKQDIHVLDEALAHYAYLIKTQLGKDVESVPGAGAAGGLGAGFLAFMPATLESGGKIVTDVTGLESFIQQSDLVITGEGGMNHQTIYGKTPVYVAEIAKKYNVPVIAVCGSVSKGYESVYEAGIDAVFSSLSEVVKFEELAEVSERHIEQTAENIARIMNLKKIAN</sequence>
<evidence type="ECO:0000256" key="1">
    <source>
        <dbReference type="ARBA" id="ARBA00006284"/>
    </source>
</evidence>
<dbReference type="InterPro" id="IPR018197">
    <property type="entry name" value="Glycerate_kinase_RE-like"/>
</dbReference>